<sequence length="126" mass="14481">MAGSSWRRRSAQIGIARRRLSPRGGNVRLHGRLPICASTENGWTQVDVSCLERAHYTYHGNKIYFCIFVIIKHIRCLVFGMCKLNSSIIGVNLPINKRSFDLYFQEQSTGQFLRVKGIEKVMDLYD</sequence>
<proteinExistence type="predicted"/>
<dbReference type="AlphaFoldDB" id="M8BTM5"/>
<protein>
    <submittedName>
        <fullName evidence="1">Uncharacterized protein</fullName>
    </submittedName>
</protein>
<organism evidence="1">
    <name type="scientific">Aegilops tauschii</name>
    <name type="common">Tausch's goatgrass</name>
    <name type="synonym">Aegilops squarrosa</name>
    <dbReference type="NCBI Taxonomy" id="37682"/>
    <lineage>
        <taxon>Eukaryota</taxon>
        <taxon>Viridiplantae</taxon>
        <taxon>Streptophyta</taxon>
        <taxon>Embryophyta</taxon>
        <taxon>Tracheophyta</taxon>
        <taxon>Spermatophyta</taxon>
        <taxon>Magnoliopsida</taxon>
        <taxon>Liliopsida</taxon>
        <taxon>Poales</taxon>
        <taxon>Poaceae</taxon>
        <taxon>BOP clade</taxon>
        <taxon>Pooideae</taxon>
        <taxon>Triticodae</taxon>
        <taxon>Triticeae</taxon>
        <taxon>Triticinae</taxon>
        <taxon>Aegilops</taxon>
    </lineage>
</organism>
<name>M8BTM5_AEGTA</name>
<accession>M8BTM5</accession>
<evidence type="ECO:0000313" key="1">
    <source>
        <dbReference type="EnsemblPlants" id="EMT25168"/>
    </source>
</evidence>
<reference evidence="1" key="1">
    <citation type="submission" date="2015-06" db="UniProtKB">
        <authorList>
            <consortium name="EnsemblPlants"/>
        </authorList>
    </citation>
    <scope>IDENTIFICATION</scope>
</reference>
<dbReference type="EnsemblPlants" id="EMT25168">
    <property type="protein sequence ID" value="EMT25168"/>
    <property type="gene ID" value="F775_09297"/>
</dbReference>